<feature type="region of interest" description="Disordered" evidence="3">
    <location>
        <begin position="1"/>
        <end position="31"/>
    </location>
</feature>
<name>A0A8J7WN38_9ACTN</name>
<dbReference type="RefSeq" id="WP_211467774.1">
    <property type="nucleotide sequence ID" value="NZ_JAGSXH010000034.1"/>
</dbReference>
<reference evidence="5" key="1">
    <citation type="submission" date="2021-04" db="EMBL/GenBank/DDBJ databases">
        <title>Genome based classification of Actinospica acidithermotolerans sp. nov., an actinobacterium isolated from an Indonesian hot spring.</title>
        <authorList>
            <person name="Kusuma A.B."/>
            <person name="Putra K.E."/>
            <person name="Nafisah S."/>
            <person name="Loh J."/>
            <person name="Nouioui I."/>
            <person name="Goodfellow M."/>
        </authorList>
    </citation>
    <scope>NUCLEOTIDE SEQUENCE</scope>
    <source>
        <strain evidence="5">DSM 45618</strain>
    </source>
</reference>
<keyword evidence="6" id="KW-1185">Reference proteome</keyword>
<evidence type="ECO:0000256" key="3">
    <source>
        <dbReference type="SAM" id="MobiDB-lite"/>
    </source>
</evidence>
<dbReference type="InterPro" id="IPR009057">
    <property type="entry name" value="Homeodomain-like_sf"/>
</dbReference>
<dbReference type="PANTHER" id="PTHR30055:SF235">
    <property type="entry name" value="TRANSCRIPTIONAL REGULATORY PROTEIN"/>
    <property type="match status" value="1"/>
</dbReference>
<dbReference type="InterPro" id="IPR050109">
    <property type="entry name" value="HTH-type_TetR-like_transc_reg"/>
</dbReference>
<evidence type="ECO:0000256" key="1">
    <source>
        <dbReference type="ARBA" id="ARBA00023125"/>
    </source>
</evidence>
<evidence type="ECO:0000259" key="4">
    <source>
        <dbReference type="PROSITE" id="PS50977"/>
    </source>
</evidence>
<evidence type="ECO:0000313" key="5">
    <source>
        <dbReference type="EMBL" id="MBS2963770.1"/>
    </source>
</evidence>
<dbReference type="Pfam" id="PF00440">
    <property type="entry name" value="TetR_N"/>
    <property type="match status" value="1"/>
</dbReference>
<dbReference type="InterPro" id="IPR023772">
    <property type="entry name" value="DNA-bd_HTH_TetR-type_CS"/>
</dbReference>
<protein>
    <submittedName>
        <fullName evidence="5">TetR family transcriptional regulator</fullName>
    </submittedName>
</protein>
<feature type="compositionally biased region" description="Low complexity" evidence="3">
    <location>
        <begin position="1"/>
        <end position="13"/>
    </location>
</feature>
<sequence length="209" mass="22520">MSAQGDAGVADADAAARRGRPGRRPGGGDTRQVILDAARAEFAARGYENTSMRAIARAAAVNPALLHHYFGTKDQLFLAALEFPLQPRELVARIVGGGREAVGERLVRFAFGLLENPAARDRVLAVLRAAATNEQMARLMRGFIMRELARPVAAVLDLPQPELRAQLAMTQMVGMIMGRYVLAVEPLASAPVEELVPLLAPTLQRYLVG</sequence>
<accession>A0A8J7WN38</accession>
<dbReference type="Proteomes" id="UP000677913">
    <property type="component" value="Unassembled WGS sequence"/>
</dbReference>
<dbReference type="InterPro" id="IPR041678">
    <property type="entry name" value="TetR_C_16"/>
</dbReference>
<dbReference type="EMBL" id="JAGSXH010000034">
    <property type="protein sequence ID" value="MBS2963770.1"/>
    <property type="molecule type" value="Genomic_DNA"/>
</dbReference>
<feature type="domain" description="HTH tetR-type" evidence="4">
    <location>
        <begin position="28"/>
        <end position="88"/>
    </location>
</feature>
<dbReference type="Pfam" id="PF17920">
    <property type="entry name" value="TetR_C_16"/>
    <property type="match status" value="1"/>
</dbReference>
<dbReference type="GO" id="GO:0000976">
    <property type="term" value="F:transcription cis-regulatory region binding"/>
    <property type="evidence" value="ECO:0007669"/>
    <property type="project" value="TreeGrafter"/>
</dbReference>
<organism evidence="5 6">
    <name type="scientific">Actinocrinis puniceicyclus</name>
    <dbReference type="NCBI Taxonomy" id="977794"/>
    <lineage>
        <taxon>Bacteria</taxon>
        <taxon>Bacillati</taxon>
        <taxon>Actinomycetota</taxon>
        <taxon>Actinomycetes</taxon>
        <taxon>Catenulisporales</taxon>
        <taxon>Actinospicaceae</taxon>
        <taxon>Actinocrinis</taxon>
    </lineage>
</organism>
<dbReference type="PRINTS" id="PR00455">
    <property type="entry name" value="HTHTETR"/>
</dbReference>
<dbReference type="AlphaFoldDB" id="A0A8J7WN38"/>
<evidence type="ECO:0000313" key="6">
    <source>
        <dbReference type="Proteomes" id="UP000677913"/>
    </source>
</evidence>
<evidence type="ECO:0000256" key="2">
    <source>
        <dbReference type="PROSITE-ProRule" id="PRU00335"/>
    </source>
</evidence>
<proteinExistence type="predicted"/>
<dbReference type="SUPFAM" id="SSF48498">
    <property type="entry name" value="Tetracyclin repressor-like, C-terminal domain"/>
    <property type="match status" value="1"/>
</dbReference>
<dbReference type="PROSITE" id="PS01081">
    <property type="entry name" value="HTH_TETR_1"/>
    <property type="match status" value="1"/>
</dbReference>
<dbReference type="Gene3D" id="1.10.10.60">
    <property type="entry name" value="Homeodomain-like"/>
    <property type="match status" value="1"/>
</dbReference>
<comment type="caution">
    <text evidence="5">The sequence shown here is derived from an EMBL/GenBank/DDBJ whole genome shotgun (WGS) entry which is preliminary data.</text>
</comment>
<dbReference type="Gene3D" id="1.10.357.10">
    <property type="entry name" value="Tetracycline Repressor, domain 2"/>
    <property type="match status" value="1"/>
</dbReference>
<gene>
    <name evidence="5" type="ORF">KGA66_11970</name>
</gene>
<dbReference type="InterPro" id="IPR036271">
    <property type="entry name" value="Tet_transcr_reg_TetR-rel_C_sf"/>
</dbReference>
<keyword evidence="1 2" id="KW-0238">DNA-binding</keyword>
<dbReference type="PROSITE" id="PS50977">
    <property type="entry name" value="HTH_TETR_2"/>
    <property type="match status" value="1"/>
</dbReference>
<dbReference type="InterPro" id="IPR001647">
    <property type="entry name" value="HTH_TetR"/>
</dbReference>
<dbReference type="GO" id="GO:0003700">
    <property type="term" value="F:DNA-binding transcription factor activity"/>
    <property type="evidence" value="ECO:0007669"/>
    <property type="project" value="TreeGrafter"/>
</dbReference>
<dbReference type="PANTHER" id="PTHR30055">
    <property type="entry name" value="HTH-TYPE TRANSCRIPTIONAL REGULATOR RUTR"/>
    <property type="match status" value="1"/>
</dbReference>
<dbReference type="SUPFAM" id="SSF46689">
    <property type="entry name" value="Homeodomain-like"/>
    <property type="match status" value="1"/>
</dbReference>
<feature type="DNA-binding region" description="H-T-H motif" evidence="2">
    <location>
        <begin position="51"/>
        <end position="70"/>
    </location>
</feature>